<sequence length="87" mass="9567">MVGGKLGQKPSSSSKGARSEDGKSEIQVGTSTLLKNYAVCGKAAIGKGATAVIRLAHKWDRQTDKLYVVEEFQKHRKNESEKEYVKK</sequence>
<dbReference type="EMBL" id="GL883144">
    <property type="protein sequence ID" value="EGG00742.1"/>
    <property type="molecule type" value="Genomic_DNA"/>
</dbReference>
<reference evidence="3" key="1">
    <citation type="journal article" date="2011" name="Proc. Natl. Acad. Sci. U.S.A.">
        <title>Obligate biotrophy features unraveled by the genomic analysis of rust fungi.</title>
        <authorList>
            <person name="Duplessis S."/>
            <person name="Cuomo C.A."/>
            <person name="Lin Y.-C."/>
            <person name="Aerts A."/>
            <person name="Tisserant E."/>
            <person name="Veneault-Fourrey C."/>
            <person name="Joly D.L."/>
            <person name="Hacquard S."/>
            <person name="Amselem J."/>
            <person name="Cantarel B.L."/>
            <person name="Chiu R."/>
            <person name="Coutinho P.M."/>
            <person name="Feau N."/>
            <person name="Field M."/>
            <person name="Frey P."/>
            <person name="Gelhaye E."/>
            <person name="Goldberg J."/>
            <person name="Grabherr M.G."/>
            <person name="Kodira C.D."/>
            <person name="Kohler A."/>
            <person name="Kuees U."/>
            <person name="Lindquist E.A."/>
            <person name="Lucas S.M."/>
            <person name="Mago R."/>
            <person name="Mauceli E."/>
            <person name="Morin E."/>
            <person name="Murat C."/>
            <person name="Pangilinan J.L."/>
            <person name="Park R."/>
            <person name="Pearson M."/>
            <person name="Quesneville H."/>
            <person name="Rouhier N."/>
            <person name="Sakthikumar S."/>
            <person name="Salamov A.A."/>
            <person name="Schmutz J."/>
            <person name="Selles B."/>
            <person name="Shapiro H."/>
            <person name="Tanguay P."/>
            <person name="Tuskan G.A."/>
            <person name="Henrissat B."/>
            <person name="Van de Peer Y."/>
            <person name="Rouze P."/>
            <person name="Ellis J.G."/>
            <person name="Dodds P.N."/>
            <person name="Schein J.E."/>
            <person name="Zhong S."/>
            <person name="Hamelin R.C."/>
            <person name="Grigoriev I.V."/>
            <person name="Szabo L.J."/>
            <person name="Martin F."/>
        </authorList>
    </citation>
    <scope>NUCLEOTIDE SEQUENCE [LARGE SCALE GENOMIC DNA]</scope>
    <source>
        <strain evidence="3">98AG31 / pathotype 3-4-7</strain>
    </source>
</reference>
<dbReference type="OrthoDB" id="6513151at2759"/>
<dbReference type="HOGENOM" id="CLU_2483822_0_0_1"/>
<protein>
    <recommendedName>
        <fullName evidence="4">Protein kinase domain-containing protein</fullName>
    </recommendedName>
</protein>
<dbReference type="KEGG" id="mlr:MELLADRAFT_73144"/>
<dbReference type="RefSeq" id="XP_007416013.1">
    <property type="nucleotide sequence ID" value="XM_007415951.1"/>
</dbReference>
<evidence type="ECO:0000313" key="2">
    <source>
        <dbReference type="EMBL" id="EGG00742.1"/>
    </source>
</evidence>
<dbReference type="VEuPathDB" id="FungiDB:MELLADRAFT_73144"/>
<dbReference type="STRING" id="747676.F4S3T1"/>
<dbReference type="Proteomes" id="UP000001072">
    <property type="component" value="Unassembled WGS sequence"/>
</dbReference>
<dbReference type="AlphaFoldDB" id="F4S3T1"/>
<organism evidence="3">
    <name type="scientific">Melampsora larici-populina (strain 98AG31 / pathotype 3-4-7)</name>
    <name type="common">Poplar leaf rust fungus</name>
    <dbReference type="NCBI Taxonomy" id="747676"/>
    <lineage>
        <taxon>Eukaryota</taxon>
        <taxon>Fungi</taxon>
        <taxon>Dikarya</taxon>
        <taxon>Basidiomycota</taxon>
        <taxon>Pucciniomycotina</taxon>
        <taxon>Pucciniomycetes</taxon>
        <taxon>Pucciniales</taxon>
        <taxon>Melampsoraceae</taxon>
        <taxon>Melampsora</taxon>
    </lineage>
</organism>
<name>F4S3T1_MELLP</name>
<dbReference type="GeneID" id="18932296"/>
<evidence type="ECO:0000313" key="3">
    <source>
        <dbReference type="Proteomes" id="UP000001072"/>
    </source>
</evidence>
<proteinExistence type="predicted"/>
<keyword evidence="3" id="KW-1185">Reference proteome</keyword>
<accession>F4S3T1</accession>
<dbReference type="InParanoid" id="F4S3T1"/>
<feature type="region of interest" description="Disordered" evidence="1">
    <location>
        <begin position="1"/>
        <end position="25"/>
    </location>
</feature>
<evidence type="ECO:0000256" key="1">
    <source>
        <dbReference type="SAM" id="MobiDB-lite"/>
    </source>
</evidence>
<gene>
    <name evidence="2" type="ORF">MELLADRAFT_73144</name>
</gene>
<evidence type="ECO:0008006" key="4">
    <source>
        <dbReference type="Google" id="ProtNLM"/>
    </source>
</evidence>